<evidence type="ECO:0000256" key="1">
    <source>
        <dbReference type="SAM" id="SignalP"/>
    </source>
</evidence>
<dbReference type="EnsemblMetazoa" id="BGLB030022-RA">
    <property type="protein sequence ID" value="BGLB030022-PA"/>
    <property type="gene ID" value="BGLB030022"/>
</dbReference>
<protein>
    <recommendedName>
        <fullName evidence="4">C-type lectin domain-containing protein</fullName>
    </recommendedName>
</protein>
<dbReference type="KEGG" id="bgt:106078472"/>
<dbReference type="RefSeq" id="XP_013094791.2">
    <property type="nucleotide sequence ID" value="XM_013239337.2"/>
</dbReference>
<dbReference type="VEuPathDB" id="VectorBase:BGLB030022"/>
<organism evidence="2 3">
    <name type="scientific">Biomphalaria glabrata</name>
    <name type="common">Bloodfluke planorb</name>
    <name type="synonym">Freshwater snail</name>
    <dbReference type="NCBI Taxonomy" id="6526"/>
    <lineage>
        <taxon>Eukaryota</taxon>
        <taxon>Metazoa</taxon>
        <taxon>Spiralia</taxon>
        <taxon>Lophotrochozoa</taxon>
        <taxon>Mollusca</taxon>
        <taxon>Gastropoda</taxon>
        <taxon>Heterobranchia</taxon>
        <taxon>Euthyneura</taxon>
        <taxon>Panpulmonata</taxon>
        <taxon>Hygrophila</taxon>
        <taxon>Lymnaeoidea</taxon>
        <taxon>Planorbidae</taxon>
        <taxon>Biomphalaria</taxon>
    </lineage>
</organism>
<evidence type="ECO:0000313" key="2">
    <source>
        <dbReference type="EnsemblMetazoa" id="BGLB030022-PA"/>
    </source>
</evidence>
<reference evidence="2" key="1">
    <citation type="submission" date="2020-05" db="UniProtKB">
        <authorList>
            <consortium name="EnsemblMetazoa"/>
        </authorList>
    </citation>
    <scope>IDENTIFICATION</scope>
    <source>
        <strain evidence="2">BB02</strain>
    </source>
</reference>
<evidence type="ECO:0000313" key="3">
    <source>
        <dbReference type="Proteomes" id="UP000076420"/>
    </source>
</evidence>
<accession>A0A2C9LDY8</accession>
<proteinExistence type="predicted"/>
<dbReference type="AlphaFoldDB" id="A0A2C9LDY8"/>
<dbReference type="Proteomes" id="UP000076420">
    <property type="component" value="Unassembled WGS sequence"/>
</dbReference>
<feature type="signal peptide" evidence="1">
    <location>
        <begin position="1"/>
        <end position="19"/>
    </location>
</feature>
<dbReference type="OrthoDB" id="10277349at2759"/>
<dbReference type="VEuPathDB" id="VectorBase:BGLAX_032145"/>
<keyword evidence="1" id="KW-0732">Signal</keyword>
<sequence>MRSFSFCFCLYFLMVSVTQTNIEPPHPDTCKRMFGYSIYRNKNVQMCLLIRNMNMTYGVDFRRAQAHCSIFGGRIGIFDTKEKLEILQRQTRCLWVNFIGDDSGYTWGTKQGFIQVYNEAKHSHLFFGGQPFIKMTKSDLNAGPRCGIYSHRFRLLTTESCYSESTESSYKSCFIHEVCEKSLYTRDDL</sequence>
<name>A0A2C9LDY8_BIOGL</name>
<feature type="chain" id="PRO_5012497055" description="C-type lectin domain-containing protein" evidence="1">
    <location>
        <begin position="20"/>
        <end position="189"/>
    </location>
</feature>
<gene>
    <name evidence="2" type="primary">106078472</name>
</gene>
<evidence type="ECO:0008006" key="4">
    <source>
        <dbReference type="Google" id="ProtNLM"/>
    </source>
</evidence>